<feature type="transmembrane region" description="Helical" evidence="2">
    <location>
        <begin position="93"/>
        <end position="114"/>
    </location>
</feature>
<name>A0A127PEA5_9BURK</name>
<protein>
    <submittedName>
        <fullName evidence="3">Uncharacterized protein</fullName>
    </submittedName>
</protein>
<gene>
    <name evidence="3" type="ORF">CFter6_3109</name>
</gene>
<evidence type="ECO:0000256" key="1">
    <source>
        <dbReference type="SAM" id="Coils"/>
    </source>
</evidence>
<dbReference type="AlphaFoldDB" id="A0A127PEA5"/>
<proteinExistence type="predicted"/>
<keyword evidence="2" id="KW-0472">Membrane</keyword>
<evidence type="ECO:0000313" key="4">
    <source>
        <dbReference type="Proteomes" id="UP000072421"/>
    </source>
</evidence>
<evidence type="ECO:0000256" key="2">
    <source>
        <dbReference type="SAM" id="Phobius"/>
    </source>
</evidence>
<organism evidence="3">
    <name type="scientific">Collimonas fungivorans</name>
    <dbReference type="NCBI Taxonomy" id="158899"/>
    <lineage>
        <taxon>Bacteria</taxon>
        <taxon>Pseudomonadati</taxon>
        <taxon>Pseudomonadota</taxon>
        <taxon>Betaproteobacteria</taxon>
        <taxon>Burkholderiales</taxon>
        <taxon>Oxalobacteraceae</taxon>
        <taxon>Collimonas</taxon>
    </lineage>
</organism>
<dbReference type="EMBL" id="CP013232">
    <property type="protein sequence ID" value="AMO95761.1"/>
    <property type="molecule type" value="Genomic_DNA"/>
</dbReference>
<dbReference type="RefSeq" id="WP_061540515.1">
    <property type="nucleotide sequence ID" value="NZ_CP013232.1"/>
</dbReference>
<keyword evidence="1" id="KW-0175">Coiled coil</keyword>
<dbReference type="OrthoDB" id="8778928at2"/>
<dbReference type="Proteomes" id="UP000072421">
    <property type="component" value="Chromosome"/>
</dbReference>
<keyword evidence="2" id="KW-0812">Transmembrane</keyword>
<reference evidence="3 4" key="1">
    <citation type="submission" date="2015-11" db="EMBL/GenBank/DDBJ databases">
        <title>Exploring the genomic traits of fungus-feeding bacterial genus Collimonas.</title>
        <authorList>
            <person name="Song C."/>
            <person name="Schmidt R."/>
            <person name="de Jager V."/>
            <person name="Krzyzanowska D."/>
            <person name="Jongedijk E."/>
            <person name="Cankar K."/>
            <person name="Beekwilder J."/>
            <person name="van Veen A."/>
            <person name="de Boer W."/>
            <person name="van Veen J.A."/>
            <person name="Garbeva P."/>
        </authorList>
    </citation>
    <scope>NUCLEOTIDE SEQUENCE [LARGE SCALE GENOMIC DNA]</scope>
    <source>
        <strain evidence="3 4">Ter6</strain>
    </source>
</reference>
<accession>A0A127PEA5</accession>
<dbReference type="PATRIC" id="fig|158899.10.peg.3101"/>
<feature type="coiled-coil region" evidence="1">
    <location>
        <begin position="31"/>
        <end position="83"/>
    </location>
</feature>
<sequence length="116" mass="12468">MSTWLSVTKAVLPYISDIISVAAPVFTRRKGNTEESQLQILQQQVSELQAASLQNLGDIKALAEQLKAALPLLEQEMRQAAQQADARLRRASLLCGLALGLGALALVIAFAALLNK</sequence>
<evidence type="ECO:0000313" key="3">
    <source>
        <dbReference type="EMBL" id="AMO95761.1"/>
    </source>
</evidence>
<keyword evidence="2" id="KW-1133">Transmembrane helix</keyword>